<name>A0AAW2JN93_9LAMI</name>
<reference evidence="1" key="2">
    <citation type="journal article" date="2024" name="Plant">
        <title>Genomic evolution and insights into agronomic trait innovations of Sesamum species.</title>
        <authorList>
            <person name="Miao H."/>
            <person name="Wang L."/>
            <person name="Qu L."/>
            <person name="Liu H."/>
            <person name="Sun Y."/>
            <person name="Le M."/>
            <person name="Wang Q."/>
            <person name="Wei S."/>
            <person name="Zheng Y."/>
            <person name="Lin W."/>
            <person name="Duan Y."/>
            <person name="Cao H."/>
            <person name="Xiong S."/>
            <person name="Wang X."/>
            <person name="Wei L."/>
            <person name="Li C."/>
            <person name="Ma Q."/>
            <person name="Ju M."/>
            <person name="Zhao R."/>
            <person name="Li G."/>
            <person name="Mu C."/>
            <person name="Tian Q."/>
            <person name="Mei H."/>
            <person name="Zhang T."/>
            <person name="Gao T."/>
            <person name="Zhang H."/>
        </authorList>
    </citation>
    <scope>NUCLEOTIDE SEQUENCE</scope>
    <source>
        <strain evidence="1">G01</strain>
    </source>
</reference>
<comment type="caution">
    <text evidence="1">The sequence shown here is derived from an EMBL/GenBank/DDBJ whole genome shotgun (WGS) entry which is preliminary data.</text>
</comment>
<gene>
    <name evidence="1" type="ORF">Sangu_3204300</name>
</gene>
<evidence type="ECO:0000313" key="1">
    <source>
        <dbReference type="EMBL" id="KAL0295120.1"/>
    </source>
</evidence>
<reference evidence="1" key="1">
    <citation type="submission" date="2020-06" db="EMBL/GenBank/DDBJ databases">
        <authorList>
            <person name="Li T."/>
            <person name="Hu X."/>
            <person name="Zhang T."/>
            <person name="Song X."/>
            <person name="Zhang H."/>
            <person name="Dai N."/>
            <person name="Sheng W."/>
            <person name="Hou X."/>
            <person name="Wei L."/>
        </authorList>
    </citation>
    <scope>NUCLEOTIDE SEQUENCE</scope>
    <source>
        <strain evidence="1">G01</strain>
        <tissue evidence="1">Leaf</tissue>
    </source>
</reference>
<accession>A0AAW2JN93</accession>
<dbReference type="EMBL" id="JACGWK010000751">
    <property type="protein sequence ID" value="KAL0295120.1"/>
    <property type="molecule type" value="Genomic_DNA"/>
</dbReference>
<protein>
    <submittedName>
        <fullName evidence="1">Uncharacterized protein</fullName>
    </submittedName>
</protein>
<sequence length="90" mass="10142">MDDSEVCGRAADTSMSMTEFRTCVRDTGLVQLPATGCPYTWHNCSEGQEACGKGWTECLLIRHGWMLGLAPHTFVRYRVHRTIHLLFLPA</sequence>
<proteinExistence type="predicted"/>
<organism evidence="1">
    <name type="scientific">Sesamum angustifolium</name>
    <dbReference type="NCBI Taxonomy" id="2727405"/>
    <lineage>
        <taxon>Eukaryota</taxon>
        <taxon>Viridiplantae</taxon>
        <taxon>Streptophyta</taxon>
        <taxon>Embryophyta</taxon>
        <taxon>Tracheophyta</taxon>
        <taxon>Spermatophyta</taxon>
        <taxon>Magnoliopsida</taxon>
        <taxon>eudicotyledons</taxon>
        <taxon>Gunneridae</taxon>
        <taxon>Pentapetalae</taxon>
        <taxon>asterids</taxon>
        <taxon>lamiids</taxon>
        <taxon>Lamiales</taxon>
        <taxon>Pedaliaceae</taxon>
        <taxon>Sesamum</taxon>
    </lineage>
</organism>
<dbReference type="AlphaFoldDB" id="A0AAW2JN93"/>